<comment type="caution">
    <text evidence="2">The sequence shown here is derived from an EMBL/GenBank/DDBJ whole genome shotgun (WGS) entry which is preliminary data.</text>
</comment>
<proteinExistence type="predicted"/>
<accession>A0A231H3S4</accession>
<feature type="region of interest" description="Disordered" evidence="1">
    <location>
        <begin position="1"/>
        <end position="68"/>
    </location>
</feature>
<protein>
    <submittedName>
        <fullName evidence="2">Uncharacterized protein</fullName>
    </submittedName>
</protein>
<dbReference type="Proteomes" id="UP000215506">
    <property type="component" value="Unassembled WGS sequence"/>
</dbReference>
<gene>
    <name evidence="2" type="ORF">B7C42_04279</name>
</gene>
<name>A0A231H3S4_9NOCA</name>
<dbReference type="EMBL" id="NGAF01000009">
    <property type="protein sequence ID" value="OXR43412.1"/>
    <property type="molecule type" value="Genomic_DNA"/>
</dbReference>
<organism evidence="2 3">
    <name type="scientific">Nocardia cerradoensis</name>
    <dbReference type="NCBI Taxonomy" id="85688"/>
    <lineage>
        <taxon>Bacteria</taxon>
        <taxon>Bacillati</taxon>
        <taxon>Actinomycetota</taxon>
        <taxon>Actinomycetes</taxon>
        <taxon>Mycobacteriales</taxon>
        <taxon>Nocardiaceae</taxon>
        <taxon>Nocardia</taxon>
    </lineage>
</organism>
<evidence type="ECO:0000313" key="2">
    <source>
        <dbReference type="EMBL" id="OXR43412.1"/>
    </source>
</evidence>
<dbReference type="AlphaFoldDB" id="A0A231H3S4"/>
<evidence type="ECO:0000313" key="3">
    <source>
        <dbReference type="Proteomes" id="UP000215506"/>
    </source>
</evidence>
<keyword evidence="3" id="KW-1185">Reference proteome</keyword>
<feature type="compositionally biased region" description="Basic and acidic residues" evidence="1">
    <location>
        <begin position="30"/>
        <end position="39"/>
    </location>
</feature>
<feature type="compositionally biased region" description="Basic and acidic residues" evidence="1">
    <location>
        <begin position="58"/>
        <end position="68"/>
    </location>
</feature>
<reference evidence="2 3" key="1">
    <citation type="submission" date="2017-07" db="EMBL/GenBank/DDBJ databases">
        <title>First draft Genome Sequence of Nocardia cerradoensis isolated from human infection.</title>
        <authorList>
            <person name="Carrasco G."/>
        </authorList>
    </citation>
    <scope>NUCLEOTIDE SEQUENCE [LARGE SCALE GENOMIC DNA]</scope>
    <source>
        <strain evidence="2 3">CNM20130759</strain>
    </source>
</reference>
<feature type="compositionally biased region" description="Basic and acidic residues" evidence="1">
    <location>
        <begin position="1"/>
        <end position="20"/>
    </location>
</feature>
<dbReference type="RefSeq" id="WP_039782503.1">
    <property type="nucleotide sequence ID" value="NZ_JAAXOR010000001.1"/>
</dbReference>
<evidence type="ECO:0000256" key="1">
    <source>
        <dbReference type="SAM" id="MobiDB-lite"/>
    </source>
</evidence>
<sequence>MDRGNTKHGAREDDQLRHELQGTLRGNRSSRAEEWRDPEPPADDDPQLTPPRTTTPEGAEHDRTGEVD</sequence>